<feature type="transmembrane region" description="Helical" evidence="1">
    <location>
        <begin position="107"/>
        <end position="128"/>
    </location>
</feature>
<keyword evidence="1" id="KW-1133">Transmembrane helix</keyword>
<name>A0AB73H365_9XANT</name>
<reference evidence="2" key="1">
    <citation type="submission" date="2020-08" db="EMBL/GenBank/DDBJ databases">
        <title>Studying the diversity of plant-associated saprophytic bacteria and their role in host health and plant-pathogen interactions.</title>
        <authorList>
            <person name="Potnis N."/>
        </authorList>
    </citation>
    <scope>NUCLEOTIDE SEQUENCE</scope>
    <source>
        <strain evidence="2">F21</strain>
    </source>
</reference>
<dbReference type="AlphaFoldDB" id="A0AB73H365"/>
<comment type="caution">
    <text evidence="2">The sequence shown here is derived from an EMBL/GenBank/DDBJ whole genome shotgun (WGS) entry which is preliminary data.</text>
</comment>
<evidence type="ECO:0000256" key="1">
    <source>
        <dbReference type="SAM" id="Phobius"/>
    </source>
</evidence>
<organism evidence="2">
    <name type="scientific">Xanthomonas arboricola</name>
    <dbReference type="NCBI Taxonomy" id="56448"/>
    <lineage>
        <taxon>Bacteria</taxon>
        <taxon>Pseudomonadati</taxon>
        <taxon>Pseudomonadota</taxon>
        <taxon>Gammaproteobacteria</taxon>
        <taxon>Lysobacterales</taxon>
        <taxon>Lysobacteraceae</taxon>
        <taxon>Xanthomonas</taxon>
    </lineage>
</organism>
<feature type="transmembrane region" description="Helical" evidence="1">
    <location>
        <begin position="20"/>
        <end position="39"/>
    </location>
</feature>
<accession>A0AB73H365</accession>
<keyword evidence="1" id="KW-0812">Transmembrane</keyword>
<feature type="transmembrane region" description="Helical" evidence="1">
    <location>
        <begin position="59"/>
        <end position="79"/>
    </location>
</feature>
<dbReference type="EMBL" id="JACIIQ010000028">
    <property type="protein sequence ID" value="MBB5672595.1"/>
    <property type="molecule type" value="Genomic_DNA"/>
</dbReference>
<keyword evidence="1" id="KW-0472">Membrane</keyword>
<feature type="transmembrane region" description="Helical" evidence="1">
    <location>
        <begin position="149"/>
        <end position="174"/>
    </location>
</feature>
<gene>
    <name evidence="2" type="ORF">FHR65_004199</name>
</gene>
<dbReference type="Proteomes" id="UP000528595">
    <property type="component" value="Unassembled WGS sequence"/>
</dbReference>
<evidence type="ECO:0000313" key="2">
    <source>
        <dbReference type="EMBL" id="MBB5672595.1"/>
    </source>
</evidence>
<proteinExistence type="predicted"/>
<sequence length="178" mass="18733">MGASSTMVNNLRELMPSLTLALNAIVSLIAVALCGFAVMKFIAHAKQRGDGMVKPITPVLMLVSAAMLWNLSASASAFLQTVYGEDTTTQNLIGYTASSAMPEQSSAMLGAMIMFVRFIGYMFFASGWMNVTKIGSGTQSAEGAFSRSLWRIVGGVAAINIVGTVNLISGFLGFGDVL</sequence>
<dbReference type="RefSeq" id="WP_139103372.1">
    <property type="nucleotide sequence ID" value="NZ_JACIIQ010000028.1"/>
</dbReference>
<protein>
    <submittedName>
        <fullName evidence="2">Intracellular multiplication protein IcmC</fullName>
    </submittedName>
</protein>